<dbReference type="NCBIfam" id="TIGR00450">
    <property type="entry name" value="mnmE_trmE_thdF"/>
    <property type="match status" value="1"/>
</dbReference>
<proteinExistence type="inferred from homology"/>
<evidence type="ECO:0000313" key="14">
    <source>
        <dbReference type="Proteomes" id="UP000886879"/>
    </source>
</evidence>
<organism evidence="13 14">
    <name type="scientific">Candidatus Enterenecus faecium</name>
    <dbReference type="NCBI Taxonomy" id="2840780"/>
    <lineage>
        <taxon>Bacteria</taxon>
        <taxon>Bacillati</taxon>
        <taxon>Bacillota</taxon>
        <taxon>Clostridia</taxon>
        <taxon>Eubacteriales</taxon>
        <taxon>Candidatus Enterenecus</taxon>
    </lineage>
</organism>
<dbReference type="InterPro" id="IPR005225">
    <property type="entry name" value="Small_GTP-bd"/>
</dbReference>
<dbReference type="InterPro" id="IPR006073">
    <property type="entry name" value="GTP-bd"/>
</dbReference>
<dbReference type="PANTHER" id="PTHR42714:SF2">
    <property type="entry name" value="TRNA MODIFICATION GTPASE GTPBP3, MITOCHONDRIAL"/>
    <property type="match status" value="1"/>
</dbReference>
<gene>
    <name evidence="10 13" type="primary">mnmE</name>
    <name evidence="10" type="synonym">trmE</name>
    <name evidence="13" type="ORF">IAD31_03775</name>
</gene>
<dbReference type="PANTHER" id="PTHR42714">
    <property type="entry name" value="TRNA MODIFICATION GTPASE GTPBP3"/>
    <property type="match status" value="1"/>
</dbReference>
<dbReference type="InterPro" id="IPR004520">
    <property type="entry name" value="GTPase_MnmE"/>
</dbReference>
<dbReference type="GO" id="GO:0005525">
    <property type="term" value="F:GTP binding"/>
    <property type="evidence" value="ECO:0007669"/>
    <property type="project" value="UniProtKB-UniRule"/>
</dbReference>
<feature type="binding site" evidence="10">
    <location>
        <position position="234"/>
    </location>
    <ligand>
        <name>Mg(2+)</name>
        <dbReference type="ChEBI" id="CHEBI:18420"/>
    </ligand>
</feature>
<comment type="caution">
    <text evidence="10">Lacks conserved residue(s) required for the propagation of feature annotation.</text>
</comment>
<dbReference type="GO" id="GO:0030488">
    <property type="term" value="P:tRNA methylation"/>
    <property type="evidence" value="ECO:0007669"/>
    <property type="project" value="TreeGrafter"/>
</dbReference>
<comment type="cofactor">
    <cofactor evidence="10">
        <name>K(+)</name>
        <dbReference type="ChEBI" id="CHEBI:29103"/>
    </cofactor>
    <text evidence="10">Binds 1 potassium ion per subunit.</text>
</comment>
<evidence type="ECO:0000256" key="7">
    <source>
        <dbReference type="ARBA" id="ARBA00022842"/>
    </source>
</evidence>
<evidence type="ECO:0000256" key="6">
    <source>
        <dbReference type="ARBA" id="ARBA00022801"/>
    </source>
</evidence>
<dbReference type="CDD" id="cd04164">
    <property type="entry name" value="trmE"/>
    <property type="match status" value="1"/>
</dbReference>
<dbReference type="EMBL" id="DVFO01000036">
    <property type="protein sequence ID" value="HIQ60701.1"/>
    <property type="molecule type" value="Genomic_DNA"/>
</dbReference>
<evidence type="ECO:0000256" key="8">
    <source>
        <dbReference type="ARBA" id="ARBA00022958"/>
    </source>
</evidence>
<dbReference type="Gene3D" id="3.40.50.300">
    <property type="entry name" value="P-loop containing nucleotide triphosphate hydrolases"/>
    <property type="match status" value="1"/>
</dbReference>
<dbReference type="InterPro" id="IPR027266">
    <property type="entry name" value="TrmE/GcvT-like"/>
</dbReference>
<dbReference type="InterPro" id="IPR027368">
    <property type="entry name" value="MnmE_dom2"/>
</dbReference>
<feature type="binding site" evidence="10">
    <location>
        <position position="255"/>
    </location>
    <ligand>
        <name>Mg(2+)</name>
        <dbReference type="ChEBI" id="CHEBI:18420"/>
    </ligand>
</feature>
<dbReference type="EC" id="3.6.-.-" evidence="10"/>
<dbReference type="Proteomes" id="UP000886879">
    <property type="component" value="Unassembled WGS sequence"/>
</dbReference>
<reference evidence="13" key="1">
    <citation type="submission" date="2020-10" db="EMBL/GenBank/DDBJ databases">
        <authorList>
            <person name="Gilroy R."/>
        </authorList>
    </citation>
    <scope>NUCLEOTIDE SEQUENCE</scope>
    <source>
        <strain evidence="13">ChiGjej2B2-12916</strain>
    </source>
</reference>
<comment type="caution">
    <text evidence="13">The sequence shown here is derived from an EMBL/GenBank/DDBJ whole genome shotgun (WGS) entry which is preliminary data.</text>
</comment>
<dbReference type="NCBIfam" id="NF003661">
    <property type="entry name" value="PRK05291.1-3"/>
    <property type="match status" value="1"/>
</dbReference>
<dbReference type="Pfam" id="PF12631">
    <property type="entry name" value="MnmE_helical"/>
    <property type="match status" value="1"/>
</dbReference>
<feature type="domain" description="TrmE-type G" evidence="12">
    <location>
        <begin position="220"/>
        <end position="377"/>
    </location>
</feature>
<feature type="binding site" evidence="10">
    <location>
        <begin position="249"/>
        <end position="255"/>
    </location>
    <ligand>
        <name>GTP</name>
        <dbReference type="ChEBI" id="CHEBI:37565"/>
    </ligand>
</feature>
<keyword evidence="7 10" id="KW-0460">Magnesium</keyword>
<feature type="binding site" evidence="10">
    <location>
        <position position="249"/>
    </location>
    <ligand>
        <name>K(+)</name>
        <dbReference type="ChEBI" id="CHEBI:29103"/>
    </ligand>
</feature>
<dbReference type="GO" id="GO:0003924">
    <property type="term" value="F:GTPase activity"/>
    <property type="evidence" value="ECO:0007669"/>
    <property type="project" value="UniProtKB-UniRule"/>
</dbReference>
<reference evidence="13" key="2">
    <citation type="journal article" date="2021" name="PeerJ">
        <title>Extensive microbial diversity within the chicken gut microbiome revealed by metagenomics and culture.</title>
        <authorList>
            <person name="Gilroy R."/>
            <person name="Ravi A."/>
            <person name="Getino M."/>
            <person name="Pursley I."/>
            <person name="Horton D.L."/>
            <person name="Alikhan N.F."/>
            <person name="Baker D."/>
            <person name="Gharbi K."/>
            <person name="Hall N."/>
            <person name="Watson M."/>
            <person name="Adriaenssens E.M."/>
            <person name="Foster-Nyarko E."/>
            <person name="Jarju S."/>
            <person name="Secka A."/>
            <person name="Antonio M."/>
            <person name="Oren A."/>
            <person name="Chaudhuri R.R."/>
            <person name="La Ragione R."/>
            <person name="Hildebrand F."/>
            <person name="Pallen M.J."/>
        </authorList>
    </citation>
    <scope>NUCLEOTIDE SEQUENCE</scope>
    <source>
        <strain evidence="13">ChiGjej2B2-12916</strain>
    </source>
</reference>
<keyword evidence="5 10" id="KW-0547">Nucleotide-binding</keyword>
<name>A0A9D0YR41_9FIRM</name>
<dbReference type="InterPro" id="IPR018948">
    <property type="entry name" value="GTP-bd_TrmE_N"/>
</dbReference>
<dbReference type="Gene3D" id="1.20.120.430">
    <property type="entry name" value="tRNA modification GTPase MnmE domain 2"/>
    <property type="match status" value="1"/>
</dbReference>
<feature type="binding site" evidence="10">
    <location>
        <position position="230"/>
    </location>
    <ligand>
        <name>K(+)</name>
        <dbReference type="ChEBI" id="CHEBI:29103"/>
    </ligand>
</feature>
<feature type="binding site" evidence="10">
    <location>
        <begin position="274"/>
        <end position="277"/>
    </location>
    <ligand>
        <name>GTP</name>
        <dbReference type="ChEBI" id="CHEBI:37565"/>
    </ligand>
</feature>
<dbReference type="AlphaFoldDB" id="A0A9D0YR41"/>
<accession>A0A9D0YR41</accession>
<evidence type="ECO:0000259" key="12">
    <source>
        <dbReference type="PROSITE" id="PS51709"/>
    </source>
</evidence>
<evidence type="ECO:0000256" key="1">
    <source>
        <dbReference type="ARBA" id="ARBA00011043"/>
    </source>
</evidence>
<sequence length="455" mass="48673">MNDTIAAIATGHQATAIGILRLSGPQAISALDQVFTPVRGKPMAEQPNRLLVYGTLHDAQGKALDHCLATVSRGPHSYTGEDTAELQCHGSPVLLTMALEALFACGVRQAQAGEFTRRAFLAGKMDLTRTEAVADLIHAETQGAVYQAAGQLGGALAQVIEDIYDQLTALMAHFHAVLDYPDEDIDPFEAQEIADTLGQTEKQLDQLTATYQRGKALVEGIPCAIVGKPNAGKSTLFNALLGYDRAIVTPIAGTTRDTVEERLNLGGVLLRLIDTAGLRDSDDQVEQLGVERSREALRRSELTLVVVDASRPRDQEEEELLRLAAQNGPTILVYNKEDLPSAAPLPQPPAGVETVTLSALTGDGIDQLELAIGRLFPHDPGLRPGALLTNARQAQAAAQAQDCLTRAQLALQAGLSPDAVLTDVEDALQYLGQLTGRVVRDDITSQIFQRFCVGK</sequence>
<dbReference type="FunFam" id="3.40.50.300:FF:001376">
    <property type="entry name" value="tRNA modification GTPase MnmE"/>
    <property type="match status" value="1"/>
</dbReference>
<dbReference type="PROSITE" id="PS51709">
    <property type="entry name" value="G_TRME"/>
    <property type="match status" value="1"/>
</dbReference>
<evidence type="ECO:0000256" key="10">
    <source>
        <dbReference type="HAMAP-Rule" id="MF_00379"/>
    </source>
</evidence>
<comment type="subcellular location">
    <subcellularLocation>
        <location evidence="10">Cytoplasm</location>
    </subcellularLocation>
</comment>
<dbReference type="HAMAP" id="MF_00379">
    <property type="entry name" value="GTPase_MnmE"/>
    <property type="match status" value="1"/>
</dbReference>
<feature type="binding site" evidence="10">
    <location>
        <position position="251"/>
    </location>
    <ligand>
        <name>K(+)</name>
        <dbReference type="ChEBI" id="CHEBI:29103"/>
    </ligand>
</feature>
<dbReference type="Gene3D" id="3.30.1360.120">
    <property type="entry name" value="Probable tRNA modification gtpase trme, domain 1"/>
    <property type="match status" value="1"/>
</dbReference>
<evidence type="ECO:0000256" key="11">
    <source>
        <dbReference type="RuleBase" id="RU003313"/>
    </source>
</evidence>
<protein>
    <recommendedName>
        <fullName evidence="10">tRNA modification GTPase MnmE</fullName>
        <ecNumber evidence="10">3.6.-.-</ecNumber>
    </recommendedName>
</protein>
<keyword evidence="3 10" id="KW-0819">tRNA processing</keyword>
<dbReference type="Pfam" id="PF10396">
    <property type="entry name" value="TrmE_N"/>
    <property type="match status" value="1"/>
</dbReference>
<evidence type="ECO:0000256" key="5">
    <source>
        <dbReference type="ARBA" id="ARBA00022741"/>
    </source>
</evidence>
<dbReference type="Pfam" id="PF01926">
    <property type="entry name" value="MMR_HSR1"/>
    <property type="match status" value="1"/>
</dbReference>
<feature type="binding site" evidence="10">
    <location>
        <position position="124"/>
    </location>
    <ligand>
        <name>(6S)-5-formyl-5,6,7,8-tetrahydrofolate</name>
        <dbReference type="ChEBI" id="CHEBI:57457"/>
    </ligand>
</feature>
<feature type="binding site" evidence="10">
    <location>
        <position position="455"/>
    </location>
    <ligand>
        <name>(6S)-5-formyl-5,6,7,8-tetrahydrofolate</name>
        <dbReference type="ChEBI" id="CHEBI:57457"/>
    </ligand>
</feature>
<dbReference type="GO" id="GO:0005829">
    <property type="term" value="C:cytosol"/>
    <property type="evidence" value="ECO:0007669"/>
    <property type="project" value="TreeGrafter"/>
</dbReference>
<evidence type="ECO:0000313" key="13">
    <source>
        <dbReference type="EMBL" id="HIQ60701.1"/>
    </source>
</evidence>
<feature type="binding site" evidence="10">
    <location>
        <position position="85"/>
    </location>
    <ligand>
        <name>(6S)-5-formyl-5,6,7,8-tetrahydrofolate</name>
        <dbReference type="ChEBI" id="CHEBI:57457"/>
    </ligand>
</feature>
<keyword evidence="6 10" id="KW-0378">Hydrolase</keyword>
<feature type="binding site" evidence="10">
    <location>
        <position position="21"/>
    </location>
    <ligand>
        <name>(6S)-5-formyl-5,6,7,8-tetrahydrofolate</name>
        <dbReference type="ChEBI" id="CHEBI:57457"/>
    </ligand>
</feature>
<evidence type="ECO:0000256" key="3">
    <source>
        <dbReference type="ARBA" id="ARBA00022694"/>
    </source>
</evidence>
<evidence type="ECO:0000256" key="2">
    <source>
        <dbReference type="ARBA" id="ARBA00022490"/>
    </source>
</evidence>
<dbReference type="GO" id="GO:0046872">
    <property type="term" value="F:metal ion binding"/>
    <property type="evidence" value="ECO:0007669"/>
    <property type="project" value="UniProtKB-KW"/>
</dbReference>
<dbReference type="NCBIfam" id="TIGR00231">
    <property type="entry name" value="small_GTP"/>
    <property type="match status" value="1"/>
</dbReference>
<comment type="subunit">
    <text evidence="10">Homodimer. Heterotetramer of two MnmE and two MnmG subunits.</text>
</comment>
<dbReference type="InterPro" id="IPR025867">
    <property type="entry name" value="MnmE_helical"/>
</dbReference>
<dbReference type="InterPro" id="IPR031168">
    <property type="entry name" value="G_TrmE"/>
</dbReference>
<evidence type="ECO:0000256" key="9">
    <source>
        <dbReference type="ARBA" id="ARBA00023134"/>
    </source>
</evidence>
<dbReference type="CDD" id="cd14858">
    <property type="entry name" value="TrmE_N"/>
    <property type="match status" value="1"/>
</dbReference>
<dbReference type="GO" id="GO:0002098">
    <property type="term" value="P:tRNA wobble uridine modification"/>
    <property type="evidence" value="ECO:0007669"/>
    <property type="project" value="TreeGrafter"/>
</dbReference>
<dbReference type="InterPro" id="IPR027417">
    <property type="entry name" value="P-loop_NTPase"/>
</dbReference>
<feature type="binding site" evidence="10">
    <location>
        <position position="254"/>
    </location>
    <ligand>
        <name>K(+)</name>
        <dbReference type="ChEBI" id="CHEBI:29103"/>
    </ligand>
</feature>
<evidence type="ECO:0000256" key="4">
    <source>
        <dbReference type="ARBA" id="ARBA00022723"/>
    </source>
</evidence>
<keyword evidence="2 10" id="KW-0963">Cytoplasm</keyword>
<keyword evidence="8 10" id="KW-0630">Potassium</keyword>
<keyword evidence="9 10" id="KW-0342">GTP-binding</keyword>
<comment type="function">
    <text evidence="10">Exhibits a very high intrinsic GTPase hydrolysis rate. Involved in the addition of a carboxymethylaminomethyl (cmnm) group at the wobble position (U34) of certain tRNAs, forming tRNA-cmnm(5)s(2)U34.</text>
</comment>
<keyword evidence="4 10" id="KW-0479">Metal-binding</keyword>
<comment type="similarity">
    <text evidence="1 10 11">Belongs to the TRAFAC class TrmE-Era-EngA-EngB-Septin-like GTPase superfamily. TrmE GTPase family.</text>
</comment>
<dbReference type="SUPFAM" id="SSF52540">
    <property type="entry name" value="P-loop containing nucleoside triphosphate hydrolases"/>
    <property type="match status" value="1"/>
</dbReference>
<feature type="binding site" evidence="10">
    <location>
        <begin position="230"/>
        <end position="235"/>
    </location>
    <ligand>
        <name>GTP</name>
        <dbReference type="ChEBI" id="CHEBI:37565"/>
    </ligand>
</feature>